<dbReference type="EMBL" id="JACHGH010000002">
    <property type="protein sequence ID" value="MBB6452325.1"/>
    <property type="molecule type" value="Genomic_DNA"/>
</dbReference>
<dbReference type="SUPFAM" id="SSF53474">
    <property type="entry name" value="alpha/beta-Hydrolases"/>
    <property type="match status" value="1"/>
</dbReference>
<organism evidence="2 3">
    <name type="scientific">Salirhabdus euzebyi</name>
    <dbReference type="NCBI Taxonomy" id="394506"/>
    <lineage>
        <taxon>Bacteria</taxon>
        <taxon>Bacillati</taxon>
        <taxon>Bacillota</taxon>
        <taxon>Bacilli</taxon>
        <taxon>Bacillales</taxon>
        <taxon>Bacillaceae</taxon>
        <taxon>Salirhabdus</taxon>
    </lineage>
</organism>
<dbReference type="InterPro" id="IPR000073">
    <property type="entry name" value="AB_hydrolase_1"/>
</dbReference>
<comment type="caution">
    <text evidence="2">The sequence shown here is derived from an EMBL/GenBank/DDBJ whole genome shotgun (WGS) entry which is preliminary data.</text>
</comment>
<dbReference type="PANTHER" id="PTHR43798">
    <property type="entry name" value="MONOACYLGLYCEROL LIPASE"/>
    <property type="match status" value="1"/>
</dbReference>
<dbReference type="Proteomes" id="UP000581688">
    <property type="component" value="Unassembled WGS sequence"/>
</dbReference>
<feature type="domain" description="AB hydrolase-1" evidence="1">
    <location>
        <begin position="57"/>
        <end position="290"/>
    </location>
</feature>
<dbReference type="PANTHER" id="PTHR43798:SF33">
    <property type="entry name" value="HYDROLASE, PUTATIVE (AFU_ORTHOLOGUE AFUA_2G14860)-RELATED"/>
    <property type="match status" value="1"/>
</dbReference>
<dbReference type="InterPro" id="IPR050266">
    <property type="entry name" value="AB_hydrolase_sf"/>
</dbReference>
<accession>A0A841Q2A2</accession>
<evidence type="ECO:0000259" key="1">
    <source>
        <dbReference type="Pfam" id="PF00561"/>
    </source>
</evidence>
<dbReference type="InterPro" id="IPR029058">
    <property type="entry name" value="AB_hydrolase_fold"/>
</dbReference>
<dbReference type="RefSeq" id="WP_174495005.1">
    <property type="nucleotide sequence ID" value="NZ_CADDWK010000002.1"/>
</dbReference>
<evidence type="ECO:0000313" key="2">
    <source>
        <dbReference type="EMBL" id="MBB6452325.1"/>
    </source>
</evidence>
<dbReference type="Pfam" id="PF00561">
    <property type="entry name" value="Abhydrolase_1"/>
    <property type="match status" value="1"/>
</dbReference>
<dbReference type="GO" id="GO:0016020">
    <property type="term" value="C:membrane"/>
    <property type="evidence" value="ECO:0007669"/>
    <property type="project" value="TreeGrafter"/>
</dbReference>
<dbReference type="Gene3D" id="3.40.50.1820">
    <property type="entry name" value="alpha/beta hydrolase"/>
    <property type="match status" value="1"/>
</dbReference>
<reference evidence="2 3" key="1">
    <citation type="submission" date="2020-08" db="EMBL/GenBank/DDBJ databases">
        <title>Genomic Encyclopedia of Type Strains, Phase IV (KMG-IV): sequencing the most valuable type-strain genomes for metagenomic binning, comparative biology and taxonomic classification.</title>
        <authorList>
            <person name="Goeker M."/>
        </authorList>
    </citation>
    <scope>NUCLEOTIDE SEQUENCE [LARGE SCALE GENOMIC DNA]</scope>
    <source>
        <strain evidence="2 3">DSM 19612</strain>
    </source>
</reference>
<protein>
    <submittedName>
        <fullName evidence="2">Pimeloyl-ACP methyl ester carboxylesterase</fullName>
    </submittedName>
</protein>
<keyword evidence="3" id="KW-1185">Reference proteome</keyword>
<evidence type="ECO:0000313" key="3">
    <source>
        <dbReference type="Proteomes" id="UP000581688"/>
    </source>
</evidence>
<name>A0A841Q2A2_9BACI</name>
<gene>
    <name evidence="2" type="ORF">HNQ94_000770</name>
</gene>
<dbReference type="AlphaFoldDB" id="A0A841Q2A2"/>
<proteinExistence type="predicted"/>
<sequence length="304" mass="34449">MELSTVVRNTLGIIGFPLTIWNLLMIQKNKVKPPGQIIKTTHSDVHVMVSGEGPVTVILESGFGSLSIDWCYTQPEISKFARVISYDRGNYGWSRTKRKTMTSFDSVKEIKEVLEKLKIKPPYVLVGHSFGGLSMRLFASMYPDDVCGLLLEDSVHETQYLPLKENKKHITAFQRLVTIGYVTSLIGLPRILKQNIGRNFLSKEMNQSVLYTGYTLGAYQTAYREYRDSTLSAKQLINAIPLPIDLPVVVISAKNQSEQWKKQQHLLTKLTQNTEHIQVETGHSVHLEDPKIVNDIIEKLVNYS</sequence>